<feature type="domain" description="Peptidoglycan binding-like" evidence="1">
    <location>
        <begin position="18"/>
        <end position="70"/>
    </location>
</feature>
<dbReference type="Pfam" id="PF01471">
    <property type="entry name" value="PG_binding_1"/>
    <property type="match status" value="1"/>
</dbReference>
<dbReference type="InterPro" id="IPR002477">
    <property type="entry name" value="Peptidoglycan-bd-like"/>
</dbReference>
<proteinExistence type="predicted"/>
<dbReference type="RefSeq" id="WP_286211802.1">
    <property type="nucleotide sequence ID" value="NZ_AP027452.1"/>
</dbReference>
<dbReference type="InterPro" id="IPR036366">
    <property type="entry name" value="PGBDSf"/>
</dbReference>
<evidence type="ECO:0000313" key="3">
    <source>
        <dbReference type="Proteomes" id="UP001241092"/>
    </source>
</evidence>
<dbReference type="InterPro" id="IPR041855">
    <property type="entry name" value="Lysin_B_C_ter"/>
</dbReference>
<dbReference type="Gene3D" id="1.10.10.1120">
    <property type="entry name" value="Lysin B, C-terminal linker domain"/>
    <property type="match status" value="1"/>
</dbReference>
<organism evidence="2 3">
    <name type="scientific">Mycolicibacterium mageritense</name>
    <name type="common">Mycobacterium mageritense</name>
    <dbReference type="NCBI Taxonomy" id="53462"/>
    <lineage>
        <taxon>Bacteria</taxon>
        <taxon>Bacillati</taxon>
        <taxon>Actinomycetota</taxon>
        <taxon>Actinomycetes</taxon>
        <taxon>Mycobacteriales</taxon>
        <taxon>Mycobacteriaceae</taxon>
        <taxon>Mycolicibacterium</taxon>
    </lineage>
</organism>
<dbReference type="Proteomes" id="UP001241092">
    <property type="component" value="Chromosome"/>
</dbReference>
<dbReference type="EMBL" id="AP027452">
    <property type="protein sequence ID" value="BDY31432.1"/>
    <property type="molecule type" value="Genomic_DNA"/>
</dbReference>
<dbReference type="SUPFAM" id="SSF53474">
    <property type="entry name" value="alpha/beta-Hydrolases"/>
    <property type="match status" value="1"/>
</dbReference>
<dbReference type="Gene3D" id="3.40.50.1820">
    <property type="entry name" value="alpha/beta hydrolase"/>
    <property type="match status" value="1"/>
</dbReference>
<reference evidence="2" key="1">
    <citation type="submission" date="2023-03" db="EMBL/GenBank/DDBJ databases">
        <title>Draft genome sequence of a Mycolicibacterium mageritense strain H4_3_1 isolated from a hybrid biological-inorganic system reactor.</title>
        <authorList>
            <person name="Feng X."/>
            <person name="Kazama D."/>
            <person name="Sato K."/>
            <person name="Kobayashi H."/>
        </authorList>
    </citation>
    <scope>NUCLEOTIDE SEQUENCE</scope>
    <source>
        <strain evidence="2">H4_3_1</strain>
    </source>
</reference>
<dbReference type="InterPro" id="IPR036365">
    <property type="entry name" value="PGBD-like_sf"/>
</dbReference>
<evidence type="ECO:0000259" key="1">
    <source>
        <dbReference type="Pfam" id="PF01471"/>
    </source>
</evidence>
<dbReference type="SUPFAM" id="SSF47090">
    <property type="entry name" value="PGBD-like"/>
    <property type="match status" value="1"/>
</dbReference>
<dbReference type="AlphaFoldDB" id="A0AAI8TZK8"/>
<protein>
    <recommendedName>
        <fullName evidence="1">Peptidoglycan binding-like domain-containing protein</fullName>
    </recommendedName>
</protein>
<accession>A0AAI8TZK8</accession>
<sequence>MNGPDGKWIGYGLGDVDPKVQDMKRFLKRKFSYAAVLDDSPLYDQAMVNVVSEMQAKYGLRVTGIMNYATQVRCGYIKTAPVKPVMFTVEGHLSDMFVGPCAYTAKELENQGVVRWQPVGYDNVALPFRNQTGVNELDRLFSDTVAFPLGTPFVMAIFSQGAIVGCRFFLEQIRPENGKHHNRLKDLRGVIAFGNPYREQNVIAPWVPDPPKAGTQGISDIRMTDTPEYWREVSRTGDLYACNTADEIGLNCTAIYKIVSESSWSGGQAGMLQRVLDLLGNPFDGFIDIAIAIIRGLGFVANMGPHGTYDLGPCIDFLRQRLTN</sequence>
<name>A0AAI8TZK8_MYCME</name>
<dbReference type="InterPro" id="IPR029058">
    <property type="entry name" value="AB_hydrolase_fold"/>
</dbReference>
<gene>
    <name evidence="2" type="ORF">hbim_05384</name>
</gene>
<dbReference type="Gene3D" id="1.10.101.10">
    <property type="entry name" value="PGBD-like superfamily/PGBD"/>
    <property type="match status" value="1"/>
</dbReference>
<evidence type="ECO:0000313" key="2">
    <source>
        <dbReference type="EMBL" id="BDY31432.1"/>
    </source>
</evidence>